<sequence>MNVLPSVGVWNDEKNAYIGSIELQKVASKVGKTFEGFQHIGSQTSTYNYTTKQLSFIVKEIATQTKYLYSVDTTTWNEINRSSIGKDYNYAGLAYDNTNDAFNLFGTSANGDNNLHVCKISPNDHAAKNTHTFPGELCSTFFHPKIKTYFVFFTKAQQPDQIYVNSYDMNAHPILIDQAYQVKNVGQGFKPFPSTLKNLAYIPSKDLIVCNIRVESSYISGPELFFISTTNKTITNTSWNGNEGFLSRMETPYALFPDLKLPRIYQIVQNADKSFKLYTYSTYNNRWQETKTFGIPVTAIWEL</sequence>
<dbReference type="OrthoDB" id="24030at2759"/>
<reference evidence="2" key="1">
    <citation type="journal article" date="2011" name="Genome Biol.">
        <title>Comparative genomics of the social amoebae Dictyostelium discoideum and Dictyostelium purpureum.</title>
        <authorList>
            <consortium name="US DOE Joint Genome Institute (JGI-PGF)"/>
            <person name="Sucgang R."/>
            <person name="Kuo A."/>
            <person name="Tian X."/>
            <person name="Salerno W."/>
            <person name="Parikh A."/>
            <person name="Feasley C.L."/>
            <person name="Dalin E."/>
            <person name="Tu H."/>
            <person name="Huang E."/>
            <person name="Barry K."/>
            <person name="Lindquist E."/>
            <person name="Shapiro H."/>
            <person name="Bruce D."/>
            <person name="Schmutz J."/>
            <person name="Salamov A."/>
            <person name="Fey P."/>
            <person name="Gaudet P."/>
            <person name="Anjard C."/>
            <person name="Babu M.M."/>
            <person name="Basu S."/>
            <person name="Bushmanova Y."/>
            <person name="van der Wel H."/>
            <person name="Katoh-Kurasawa M."/>
            <person name="Dinh C."/>
            <person name="Coutinho P.M."/>
            <person name="Saito T."/>
            <person name="Elias M."/>
            <person name="Schaap P."/>
            <person name="Kay R.R."/>
            <person name="Henrissat B."/>
            <person name="Eichinger L."/>
            <person name="Rivero F."/>
            <person name="Putnam N.H."/>
            <person name="West C.M."/>
            <person name="Loomis W.F."/>
            <person name="Chisholm R.L."/>
            <person name="Shaulsky G."/>
            <person name="Strassmann J.E."/>
            <person name="Queller D.C."/>
            <person name="Kuspa A."/>
            <person name="Grigoriev I.V."/>
        </authorList>
    </citation>
    <scope>NUCLEOTIDE SEQUENCE [LARGE SCALE GENOMIC DNA]</scope>
    <source>
        <strain evidence="2">QSDP1</strain>
    </source>
</reference>
<dbReference type="RefSeq" id="XP_003289306.1">
    <property type="nucleotide sequence ID" value="XM_003289258.1"/>
</dbReference>
<dbReference type="AlphaFoldDB" id="F0ZPG5"/>
<evidence type="ECO:0000313" key="1">
    <source>
        <dbReference type="EMBL" id="EGC34152.1"/>
    </source>
</evidence>
<dbReference type="PANTHER" id="PTHR35885">
    <property type="entry name" value="CARBOHYDRATE BINDING DOMAIN-CONTAINING PROTEIN-RELATED"/>
    <property type="match status" value="1"/>
</dbReference>
<protein>
    <submittedName>
        <fullName evidence="1">Uncharacterized protein</fullName>
    </submittedName>
</protein>
<evidence type="ECO:0000313" key="2">
    <source>
        <dbReference type="Proteomes" id="UP000001064"/>
    </source>
</evidence>
<dbReference type="InParanoid" id="F0ZPG5"/>
<dbReference type="EMBL" id="GL871109">
    <property type="protein sequence ID" value="EGC34152.1"/>
    <property type="molecule type" value="Genomic_DNA"/>
</dbReference>
<dbReference type="KEGG" id="dpp:DICPUDRAFT_153667"/>
<dbReference type="PANTHER" id="PTHR35885:SF2">
    <property type="match status" value="1"/>
</dbReference>
<dbReference type="eggNOG" id="ENOG502RIAZ">
    <property type="taxonomic scope" value="Eukaryota"/>
</dbReference>
<name>F0ZPG5_DICPU</name>
<proteinExistence type="predicted"/>
<dbReference type="VEuPathDB" id="AmoebaDB:DICPUDRAFT_153667"/>
<dbReference type="Proteomes" id="UP000001064">
    <property type="component" value="Unassembled WGS sequence"/>
</dbReference>
<gene>
    <name evidence="1" type="ORF">DICPUDRAFT_153667</name>
</gene>
<organism evidence="1 2">
    <name type="scientific">Dictyostelium purpureum</name>
    <name type="common">Slime mold</name>
    <dbReference type="NCBI Taxonomy" id="5786"/>
    <lineage>
        <taxon>Eukaryota</taxon>
        <taxon>Amoebozoa</taxon>
        <taxon>Evosea</taxon>
        <taxon>Eumycetozoa</taxon>
        <taxon>Dictyostelia</taxon>
        <taxon>Dictyosteliales</taxon>
        <taxon>Dictyosteliaceae</taxon>
        <taxon>Dictyostelium</taxon>
    </lineage>
</organism>
<keyword evidence="2" id="KW-1185">Reference proteome</keyword>
<dbReference type="FunCoup" id="F0ZPG5">
    <property type="interactions" value="95"/>
</dbReference>
<dbReference type="GeneID" id="10502192"/>
<accession>F0ZPG5</accession>